<dbReference type="InterPro" id="IPR003615">
    <property type="entry name" value="HNH_nuc"/>
</dbReference>
<dbReference type="Gene3D" id="1.10.30.50">
    <property type="match status" value="1"/>
</dbReference>
<name>A0ABU0TKX3_9FLAO</name>
<dbReference type="PANTHER" id="PTHR32305:SF15">
    <property type="entry name" value="PROTEIN RHSA-RELATED"/>
    <property type="match status" value="1"/>
</dbReference>
<evidence type="ECO:0000256" key="1">
    <source>
        <dbReference type="SAM" id="SignalP"/>
    </source>
</evidence>
<sequence>MRKHIITTVLSVFSFFWAGAAFAQTSAENYVQSKTCLNADCSKISETITYFDGLGRPKQIVSVKITPTGKDLVTPITYDGFGRQVKDILPVPVTTQNSNIHSSITSENAANTYYGVSNAFAEKEIENSPLDRVKQVAAPGEPWKLQSGHTRKYQYEANAANEVRKFVTSTSVNTVNGVSNTVSALSISSDNSGYYPAAVLYKNTETDEDGNPVVTFRNGNDQTLLIRRNDGSQNIDTYYVYNEYDQLAFIIPPKAVEQISQNGNSIASSVLDELCYQYRYDGKDREVEKHIPGKDWEYTVYDKQDRVVLTQDGVLRGTANNFGSKGWIFTKYDEFGRVVYTGFFSNTASRQAMQNALNSMAANPYNNEKRSSSSFTLQGQQVFYDKQAFPTGSMTLLTVNYYDTYPAEINAIPAQVLGEYTLQQSLTTSEDPSTKSLLTASFVKNIEDDNWTRTYHFYDTRGRIIRTKTDNHFGGHTNYEYKLNFSGQPLEKYTYHQKSASDPEVLVKERFIYDDQERLVQQYHQFGNNPEELLAENTYNDLGQLVNKKTGNQTGTSLQSVDYTYNIRGWLSSMNNPNSAAGNGKLFGYELKFEKPSGNSPADPRFNGNISEFDWKTTNDNILKRYAYEYDRLDRMKNAFYLEPEATTPVNNAFSEFVTYDTGGNIQTLKRYRKFNTTPILVDDLNYQSYLGNQLHIVTDASGNGSGYPLGGNNMEYDPNGNMTSHPDKGIENISYNFLNLPRKVTFQESVPNFKPTLSFLYRADGVKVRKSFIYYEPSAASRRTENTDYLDGFQYVDDVLQFFPTSEGYYDVANSRYVYNYLDQVGNVRVAYYRDAYNSVIADRETNYYPFGLEYPFSWVWTQQYNYRYGFQGQEKQIETGWSSFKWRNSIPELGRFFNIDPLSEDYHDWSVYAFSGNRVVDSRELEGLEPKKVTEVSLPDDPTEFAEMIGGGINSLRSSVSNLSARAYNVLISDRVRNKYEVDESGYLNLVTGVPKETKKEKIVNTIGDLATIGLAAIGGPEGMLTAQGTKPTFLRAFESVRAYQKNEARAARLNKVDRSGMDFTKAGKQVVIKRNEIKYGKVKCERCGVATTPAKQSKKGIVPKKTETQVDHIKRRREGGRGNPDNGQVYCRKCNLEKH</sequence>
<reference evidence="3 4" key="1">
    <citation type="submission" date="2023-07" db="EMBL/GenBank/DDBJ databases">
        <title>Functional and genomic diversity of the sorghum phyllosphere microbiome.</title>
        <authorList>
            <person name="Shade A."/>
        </authorList>
    </citation>
    <scope>NUCLEOTIDE SEQUENCE [LARGE SCALE GENOMIC DNA]</scope>
    <source>
        <strain evidence="3 4">SORGH_AS_1064</strain>
    </source>
</reference>
<evidence type="ECO:0000259" key="2">
    <source>
        <dbReference type="SMART" id="SM00507"/>
    </source>
</evidence>
<gene>
    <name evidence="3" type="ORF">QE404_002831</name>
</gene>
<dbReference type="Pfam" id="PF20041">
    <property type="entry name" value="DUF6443"/>
    <property type="match status" value="1"/>
</dbReference>
<organism evidence="3 4">
    <name type="scientific">Chryseobacterium camelliae</name>
    <dbReference type="NCBI Taxonomy" id="1265445"/>
    <lineage>
        <taxon>Bacteria</taxon>
        <taxon>Pseudomonadati</taxon>
        <taxon>Bacteroidota</taxon>
        <taxon>Flavobacteriia</taxon>
        <taxon>Flavobacteriales</taxon>
        <taxon>Weeksellaceae</taxon>
        <taxon>Chryseobacterium group</taxon>
        <taxon>Chryseobacterium</taxon>
    </lineage>
</organism>
<comment type="caution">
    <text evidence="3">The sequence shown here is derived from an EMBL/GenBank/DDBJ whole genome shotgun (WGS) entry which is preliminary data.</text>
</comment>
<feature type="chain" id="PRO_5046510155" evidence="1">
    <location>
        <begin position="24"/>
        <end position="1142"/>
    </location>
</feature>
<dbReference type="InterPro" id="IPR050708">
    <property type="entry name" value="T6SS_VgrG/RHS"/>
</dbReference>
<keyword evidence="1" id="KW-0732">Signal</keyword>
<dbReference type="InterPro" id="IPR045619">
    <property type="entry name" value="DUF6443"/>
</dbReference>
<dbReference type="InterPro" id="IPR002711">
    <property type="entry name" value="HNH"/>
</dbReference>
<dbReference type="SMART" id="SM00507">
    <property type="entry name" value="HNHc"/>
    <property type="match status" value="1"/>
</dbReference>
<dbReference type="EMBL" id="JAUTAL010000001">
    <property type="protein sequence ID" value="MDQ1097684.1"/>
    <property type="molecule type" value="Genomic_DNA"/>
</dbReference>
<keyword evidence="4" id="KW-1185">Reference proteome</keyword>
<feature type="domain" description="HNH nuclease" evidence="2">
    <location>
        <begin position="1074"/>
        <end position="1139"/>
    </location>
</feature>
<proteinExistence type="predicted"/>
<evidence type="ECO:0000313" key="4">
    <source>
        <dbReference type="Proteomes" id="UP001225072"/>
    </source>
</evidence>
<dbReference type="Pfam" id="PF01844">
    <property type="entry name" value="HNH"/>
    <property type="match status" value="1"/>
</dbReference>
<dbReference type="PANTHER" id="PTHR32305">
    <property type="match status" value="1"/>
</dbReference>
<dbReference type="RefSeq" id="WP_307453943.1">
    <property type="nucleotide sequence ID" value="NZ_JAUTAL010000001.1"/>
</dbReference>
<dbReference type="CDD" id="cd00085">
    <property type="entry name" value="HNHc"/>
    <property type="match status" value="1"/>
</dbReference>
<feature type="signal peptide" evidence="1">
    <location>
        <begin position="1"/>
        <end position="23"/>
    </location>
</feature>
<evidence type="ECO:0000313" key="3">
    <source>
        <dbReference type="EMBL" id="MDQ1097684.1"/>
    </source>
</evidence>
<protein>
    <submittedName>
        <fullName evidence="3">RHS repeat-associated protein</fullName>
    </submittedName>
</protein>
<dbReference type="Proteomes" id="UP001225072">
    <property type="component" value="Unassembled WGS sequence"/>
</dbReference>
<accession>A0ABU0TKX3</accession>
<dbReference type="Gene3D" id="2.180.10.10">
    <property type="entry name" value="RHS repeat-associated core"/>
    <property type="match status" value="1"/>
</dbReference>